<dbReference type="Gene3D" id="1.10.1720.10">
    <property type="entry name" value="L-proline 3-hydroxylase, C-terminal domain"/>
    <property type="match status" value="1"/>
</dbReference>
<organism evidence="3 4">
    <name type="scientific">Micromonospora parastrephiae</name>
    <dbReference type="NCBI Taxonomy" id="2806101"/>
    <lineage>
        <taxon>Bacteria</taxon>
        <taxon>Bacillati</taxon>
        <taxon>Actinomycetota</taxon>
        <taxon>Actinomycetes</taxon>
        <taxon>Micromonosporales</taxon>
        <taxon>Micromonosporaceae</taxon>
        <taxon>Micromonospora</taxon>
    </lineage>
</organism>
<dbReference type="InterPro" id="IPR027443">
    <property type="entry name" value="IPNS-like_sf"/>
</dbReference>
<dbReference type="InterPro" id="IPR007803">
    <property type="entry name" value="Asp/Arg/Pro-Hydrxlase"/>
</dbReference>
<feature type="domain" description="Aspartyl/asparaginy/proline hydroxylase" evidence="1">
    <location>
        <begin position="33"/>
        <end position="179"/>
    </location>
</feature>
<dbReference type="RefSeq" id="WP_203173242.1">
    <property type="nucleotide sequence ID" value="NZ_JAEVHM010000003.1"/>
</dbReference>
<gene>
    <name evidence="3" type="ORF">JNW91_02025</name>
</gene>
<dbReference type="Gene3D" id="2.60.120.330">
    <property type="entry name" value="B-lactam Antibiotic, Isopenicillin N Synthase, Chain"/>
    <property type="match status" value="1"/>
</dbReference>
<dbReference type="EMBL" id="JAEVHM010000003">
    <property type="protein sequence ID" value="MBM0230761.1"/>
    <property type="molecule type" value="Genomic_DNA"/>
</dbReference>
<sequence>MRTQLIGKIDLDQTRLAADLEASFGINFAEPYDEFVCGRPWKSAMLMAPGGGEGGLLSQFDPTVPSAFTADGKRLPYVQELIGKLFATEHITFVRMVALSNSVLVPHCDYVELSDDVSKARIAHRVHIVLSTGEDAMFNESDSVYRMKEGEVWFIDVTKPHSAGVVGETRRVHLLIDVANVDDVKDLFKFEHELSGVIPEANVCDRPTLSDGERDGLLGLSKIIDEENIMEVLGLVIRKHYRRDGGPDFVWRTMRDIARLSNDERIVKKVADLYRHTNLQRIES</sequence>
<evidence type="ECO:0000259" key="1">
    <source>
        <dbReference type="Pfam" id="PF05118"/>
    </source>
</evidence>
<evidence type="ECO:0000313" key="3">
    <source>
        <dbReference type="EMBL" id="MBM0230761.1"/>
    </source>
</evidence>
<proteinExistence type="predicted"/>
<evidence type="ECO:0000259" key="2">
    <source>
        <dbReference type="Pfam" id="PF05373"/>
    </source>
</evidence>
<accession>A0ABS1XNC4</accession>
<evidence type="ECO:0000313" key="4">
    <source>
        <dbReference type="Proteomes" id="UP000601027"/>
    </source>
</evidence>
<feature type="domain" description="L-proline 3-hydroxylase C-terminal" evidence="2">
    <location>
        <begin position="202"/>
        <end position="275"/>
    </location>
</feature>
<dbReference type="Pfam" id="PF05373">
    <property type="entry name" value="Pro_3_hydrox_C"/>
    <property type="match status" value="1"/>
</dbReference>
<reference evidence="3 4" key="1">
    <citation type="submission" date="2021-01" db="EMBL/GenBank/DDBJ databases">
        <title>Draft genome sequence of Micromonospora sp. strain STR1_7.</title>
        <authorList>
            <person name="Karlyshev A."/>
            <person name="Jawad R."/>
        </authorList>
    </citation>
    <scope>NUCLEOTIDE SEQUENCE [LARGE SCALE GENOMIC DNA]</scope>
    <source>
        <strain evidence="3 4">STR1-7</strain>
    </source>
</reference>
<dbReference type="SUPFAM" id="SSF51197">
    <property type="entry name" value="Clavaminate synthase-like"/>
    <property type="match status" value="1"/>
</dbReference>
<dbReference type="InterPro" id="IPR037037">
    <property type="entry name" value="Pro_3_hydrox_C_sf"/>
</dbReference>
<protein>
    <submittedName>
        <fullName evidence="3">Aspartyl/asparaginyl beta-hydroxylase domain-containing protein</fullName>
    </submittedName>
</protein>
<dbReference type="Pfam" id="PF05118">
    <property type="entry name" value="Asp_Arg_Hydrox"/>
    <property type="match status" value="1"/>
</dbReference>
<comment type="caution">
    <text evidence="3">The sequence shown here is derived from an EMBL/GenBank/DDBJ whole genome shotgun (WGS) entry which is preliminary data.</text>
</comment>
<dbReference type="InterPro" id="IPR008035">
    <property type="entry name" value="Pro_3_hydrox_C"/>
</dbReference>
<name>A0ABS1XNC4_9ACTN</name>
<keyword evidence="4" id="KW-1185">Reference proteome</keyword>
<dbReference type="Proteomes" id="UP000601027">
    <property type="component" value="Unassembled WGS sequence"/>
</dbReference>